<name>A0ABY1EHH7_9MICO</name>
<reference evidence="1 2" key="1">
    <citation type="submission" date="2016-10" db="EMBL/GenBank/DDBJ databases">
        <authorList>
            <person name="Varghese N."/>
            <person name="Submissions S."/>
        </authorList>
    </citation>
    <scope>NUCLEOTIDE SEQUENCE [LARGE SCALE GENOMIC DNA]</scope>
    <source>
        <strain evidence="1 2">GMCC 1.11211</strain>
    </source>
</reference>
<proteinExistence type="predicted"/>
<dbReference type="EMBL" id="FOPW01000019">
    <property type="protein sequence ID" value="SFH87523.1"/>
    <property type="molecule type" value="Genomic_DNA"/>
</dbReference>
<sequence length="125" mass="13401">MIIAPIGACDEVPGPGGYSVGMKLIAIDPPTRSFSRWLTNEEIARVVAHKRGWRQAPDGSVLAGKIRKTRIADSLEYLGAAVVAHGWASRPRTEPSDSSGPTHIMWGIIDARTDAEIAEQLGEAV</sequence>
<gene>
    <name evidence="1" type="ORF">SAMN05216274_11923</name>
</gene>
<comment type="caution">
    <text evidence="1">The sequence shown here is derived from an EMBL/GenBank/DDBJ whole genome shotgun (WGS) entry which is preliminary data.</text>
</comment>
<dbReference type="Proteomes" id="UP000199681">
    <property type="component" value="Unassembled WGS sequence"/>
</dbReference>
<protein>
    <submittedName>
        <fullName evidence="1">Uncharacterized protein</fullName>
    </submittedName>
</protein>
<organism evidence="1 2">
    <name type="scientific">Cryobacterium levicorallinum</name>
    <dbReference type="NCBI Taxonomy" id="995038"/>
    <lineage>
        <taxon>Bacteria</taxon>
        <taxon>Bacillati</taxon>
        <taxon>Actinomycetota</taxon>
        <taxon>Actinomycetes</taxon>
        <taxon>Micrococcales</taxon>
        <taxon>Microbacteriaceae</taxon>
        <taxon>Cryobacterium</taxon>
    </lineage>
</organism>
<accession>A0ABY1EHH7</accession>
<evidence type="ECO:0000313" key="1">
    <source>
        <dbReference type="EMBL" id="SFH87523.1"/>
    </source>
</evidence>
<keyword evidence="2" id="KW-1185">Reference proteome</keyword>
<evidence type="ECO:0000313" key="2">
    <source>
        <dbReference type="Proteomes" id="UP000199681"/>
    </source>
</evidence>